<gene>
    <name evidence="2" type="ORF">CE561_12625</name>
</gene>
<feature type="domain" description="HTH lacI-type" evidence="1">
    <location>
        <begin position="2"/>
        <end position="32"/>
    </location>
</feature>
<dbReference type="Pfam" id="PF00356">
    <property type="entry name" value="LacI"/>
    <property type="match status" value="1"/>
</dbReference>
<dbReference type="Proteomes" id="UP000215301">
    <property type="component" value="Unassembled WGS sequence"/>
</dbReference>
<dbReference type="InterPro" id="IPR000843">
    <property type="entry name" value="HTH_LacI"/>
</dbReference>
<dbReference type="AlphaFoldDB" id="A0A231VC61"/>
<dbReference type="GO" id="GO:0003677">
    <property type="term" value="F:DNA binding"/>
    <property type="evidence" value="ECO:0007669"/>
    <property type="project" value="InterPro"/>
</dbReference>
<dbReference type="EMBL" id="NKHD01000055">
    <property type="protein sequence ID" value="OXT05730.1"/>
    <property type="molecule type" value="Genomic_DNA"/>
</dbReference>
<dbReference type="RefSeq" id="WP_094046597.1">
    <property type="nucleotide sequence ID" value="NZ_NKHD01000055.1"/>
</dbReference>
<dbReference type="PROSITE" id="PS50932">
    <property type="entry name" value="HTH_LACI_2"/>
    <property type="match status" value="1"/>
</dbReference>
<name>A0A231VC61_THETR</name>
<evidence type="ECO:0000313" key="2">
    <source>
        <dbReference type="EMBL" id="OXT05730.1"/>
    </source>
</evidence>
<protein>
    <recommendedName>
        <fullName evidence="1">HTH lacI-type domain-containing protein</fullName>
    </recommendedName>
</protein>
<accession>A0A231VC61</accession>
<dbReference type="InterPro" id="IPR010982">
    <property type="entry name" value="Lambda_DNA-bd_dom_sf"/>
</dbReference>
<evidence type="ECO:0000313" key="3">
    <source>
        <dbReference type="Proteomes" id="UP000215301"/>
    </source>
</evidence>
<dbReference type="SUPFAM" id="SSF47413">
    <property type="entry name" value="lambda repressor-like DNA-binding domains"/>
    <property type="match status" value="1"/>
</dbReference>
<dbReference type="SMART" id="SM00354">
    <property type="entry name" value="HTH_LACI"/>
    <property type="match status" value="1"/>
</dbReference>
<reference evidence="2 3" key="1">
    <citation type="submission" date="2017-06" db="EMBL/GenBank/DDBJ databases">
        <title>Isolation and characterization of a thermophilic and butanogenic Thermoanaerobacterium thermosaccharolyticum M5 capable of efficient degradation of hemicellulose.</title>
        <authorList>
            <person name="Xin F."/>
            <person name="Jiang Y."/>
        </authorList>
    </citation>
    <scope>NUCLEOTIDE SEQUENCE [LARGE SCALE GENOMIC DNA]</scope>
    <source>
        <strain evidence="2 3">M5</strain>
    </source>
</reference>
<dbReference type="GO" id="GO:0006355">
    <property type="term" value="P:regulation of DNA-templated transcription"/>
    <property type="evidence" value="ECO:0007669"/>
    <property type="project" value="InterPro"/>
</dbReference>
<proteinExistence type="predicted"/>
<dbReference type="Gene3D" id="1.10.260.40">
    <property type="entry name" value="lambda repressor-like DNA-binding domains"/>
    <property type="match status" value="1"/>
</dbReference>
<sequence>MATIYDVAKEAKVAVSTVSYVLKNTKPVSEATMENLRESEILKENQRS</sequence>
<evidence type="ECO:0000259" key="1">
    <source>
        <dbReference type="PROSITE" id="PS50932"/>
    </source>
</evidence>
<organism evidence="2 3">
    <name type="scientific">Thermoanaerobacterium thermosaccharolyticum</name>
    <name type="common">Clostridium thermosaccharolyticum</name>
    <dbReference type="NCBI Taxonomy" id="1517"/>
    <lineage>
        <taxon>Bacteria</taxon>
        <taxon>Bacillati</taxon>
        <taxon>Bacillota</taxon>
        <taxon>Clostridia</taxon>
        <taxon>Thermoanaerobacterales</taxon>
        <taxon>Thermoanaerobacteraceae</taxon>
        <taxon>Thermoanaerobacterium</taxon>
    </lineage>
</organism>
<comment type="caution">
    <text evidence="2">The sequence shown here is derived from an EMBL/GenBank/DDBJ whole genome shotgun (WGS) entry which is preliminary data.</text>
</comment>